<dbReference type="EMBL" id="JMIY01000005">
    <property type="protein sequence ID" value="KCZ71617.1"/>
    <property type="molecule type" value="Genomic_DNA"/>
</dbReference>
<evidence type="ECO:0000313" key="2">
    <source>
        <dbReference type="Proteomes" id="UP000027153"/>
    </source>
</evidence>
<organism evidence="1 2">
    <name type="scientific">Candidatus Methanoperedens nitratireducens</name>
    <dbReference type="NCBI Taxonomy" id="1392998"/>
    <lineage>
        <taxon>Archaea</taxon>
        <taxon>Methanobacteriati</taxon>
        <taxon>Methanobacteriota</taxon>
        <taxon>Stenosarchaea group</taxon>
        <taxon>Methanomicrobia</taxon>
        <taxon>Methanosarcinales</taxon>
        <taxon>ANME-2 cluster</taxon>
        <taxon>Candidatus Methanoperedentaceae</taxon>
        <taxon>Candidatus Methanoperedens</taxon>
    </lineage>
</organism>
<keyword evidence="2" id="KW-1185">Reference proteome</keyword>
<comment type="caution">
    <text evidence="1">The sequence shown here is derived from an EMBL/GenBank/DDBJ whole genome shotgun (WGS) entry which is preliminary data.</text>
</comment>
<evidence type="ECO:0000313" key="1">
    <source>
        <dbReference type="EMBL" id="KCZ71617.1"/>
    </source>
</evidence>
<sequence>MSSKAHGRRRTTLATCDCELLRYCSEIKERLDRREKIFRCPIVARGI</sequence>
<proteinExistence type="predicted"/>
<reference evidence="1 2" key="1">
    <citation type="journal article" date="2013" name="Nature">
        <title>Anaerobic oxidation of methane coupled to nitrate reduction in a novel archaeal lineage.</title>
        <authorList>
            <person name="Haroon M.F."/>
            <person name="Hu S."/>
            <person name="Shi Y."/>
            <person name="Imelfort M."/>
            <person name="Keller J."/>
            <person name="Hugenholtz P."/>
            <person name="Yuan Z."/>
            <person name="Tyson G.W."/>
        </authorList>
    </citation>
    <scope>NUCLEOTIDE SEQUENCE [LARGE SCALE GENOMIC DNA]</scope>
    <source>
        <strain evidence="1 2">ANME-2d</strain>
    </source>
</reference>
<gene>
    <name evidence="1" type="ORF">ANME2D_02352</name>
</gene>
<dbReference type="AlphaFoldDB" id="A0A062V2M0"/>
<name>A0A062V2M0_9EURY</name>
<accession>A0A062V2M0</accession>
<protein>
    <submittedName>
        <fullName evidence="1">Uncharacterized protein</fullName>
    </submittedName>
</protein>
<dbReference type="RefSeq" id="WP_157834086.1">
    <property type="nucleotide sequence ID" value="NZ_JMIY01000005.1"/>
</dbReference>
<dbReference type="Proteomes" id="UP000027153">
    <property type="component" value="Unassembled WGS sequence"/>
</dbReference>